<evidence type="ECO:0000313" key="1">
    <source>
        <dbReference type="EMBL" id="NMI02054.1"/>
    </source>
</evidence>
<dbReference type="Gene3D" id="3.30.460.10">
    <property type="entry name" value="Beta Polymerase, domain 2"/>
    <property type="match status" value="1"/>
</dbReference>
<dbReference type="InterPro" id="IPR005361">
    <property type="entry name" value="UPF0158"/>
</dbReference>
<comment type="caution">
    <text evidence="1">The sequence shown here is derived from an EMBL/GenBank/DDBJ whole genome shotgun (WGS) entry which is preliminary data.</text>
</comment>
<organism evidence="1 2">
    <name type="scientific">Pseudonocardia acidicola</name>
    <dbReference type="NCBI Taxonomy" id="2724939"/>
    <lineage>
        <taxon>Bacteria</taxon>
        <taxon>Bacillati</taxon>
        <taxon>Actinomycetota</taxon>
        <taxon>Actinomycetes</taxon>
        <taxon>Pseudonocardiales</taxon>
        <taxon>Pseudonocardiaceae</taxon>
        <taxon>Pseudonocardia</taxon>
    </lineage>
</organism>
<dbReference type="InterPro" id="IPR043519">
    <property type="entry name" value="NT_sf"/>
</dbReference>
<keyword evidence="2" id="KW-1185">Reference proteome</keyword>
<reference evidence="1 2" key="1">
    <citation type="submission" date="2020-04" db="EMBL/GenBank/DDBJ databases">
        <authorList>
            <person name="Klaysubun C."/>
            <person name="Duangmal K."/>
            <person name="Lipun K."/>
        </authorList>
    </citation>
    <scope>NUCLEOTIDE SEQUENCE [LARGE SCALE GENOMIC DNA]</scope>
    <source>
        <strain evidence="1 2">K10HN5</strain>
    </source>
</reference>
<dbReference type="RefSeq" id="WP_169385559.1">
    <property type="nucleotide sequence ID" value="NZ_JAAXLA010000117.1"/>
</dbReference>
<dbReference type="Proteomes" id="UP000820669">
    <property type="component" value="Unassembled WGS sequence"/>
</dbReference>
<evidence type="ECO:0000313" key="2">
    <source>
        <dbReference type="Proteomes" id="UP000820669"/>
    </source>
</evidence>
<gene>
    <name evidence="1" type="ORF">HF526_32875</name>
</gene>
<dbReference type="SUPFAM" id="SSF81301">
    <property type="entry name" value="Nucleotidyltransferase"/>
    <property type="match status" value="1"/>
</dbReference>
<protein>
    <submittedName>
        <fullName evidence="1">Uncharacterized protein</fullName>
    </submittedName>
</protein>
<accession>A0ABX1SKF5</accession>
<dbReference type="Pfam" id="PF03682">
    <property type="entry name" value="UPF0158"/>
    <property type="match status" value="1"/>
</dbReference>
<proteinExistence type="predicted"/>
<sequence>MLDPNLVDLDELCSALDDHRAGSTWWVDPVTGRIRSHAADDDPGTDPADAGWVRITPTESHESYRDMAEFVAAVQHRRAADLLDRAITGRGAFRRFKDTLFEFPELRDRWFRFRDARSRRRALHWLARSGLVSHEDAERAAARHPDPTQEDEDLAAAVAVDLGLLYGDRLLQLLVFGAWARDDDPGDADLELLVVLTDLHSVWEELRRMDDVLWRHTERSRIGIVALPVSRSELDRPATPALLRAKTEAVLLA</sequence>
<name>A0ABX1SKF5_9PSEU</name>
<dbReference type="EMBL" id="JAAXLA010000117">
    <property type="protein sequence ID" value="NMI02054.1"/>
    <property type="molecule type" value="Genomic_DNA"/>
</dbReference>